<keyword evidence="3" id="KW-1185">Reference proteome</keyword>
<proteinExistence type="predicted"/>
<evidence type="ECO:0000256" key="1">
    <source>
        <dbReference type="SAM" id="SignalP"/>
    </source>
</evidence>
<dbReference type="VEuPathDB" id="MicrosporidiaDB:EDEG_03367"/>
<feature type="chain" id="PRO_5013017199" description="UBA domain-containing protein" evidence="1">
    <location>
        <begin position="16"/>
        <end position="153"/>
    </location>
</feature>
<evidence type="ECO:0000313" key="3">
    <source>
        <dbReference type="Proteomes" id="UP000003163"/>
    </source>
</evidence>
<comment type="caution">
    <text evidence="2">The sequence shown here is derived from an EMBL/GenBank/DDBJ whole genome shotgun (WGS) entry which is preliminary data.</text>
</comment>
<dbReference type="Proteomes" id="UP000003163">
    <property type="component" value="Unassembled WGS sequence"/>
</dbReference>
<evidence type="ECO:0000313" key="2">
    <source>
        <dbReference type="EMBL" id="EJW02191.1"/>
    </source>
</evidence>
<feature type="signal peptide" evidence="1">
    <location>
        <begin position="1"/>
        <end position="15"/>
    </location>
</feature>
<evidence type="ECO:0008006" key="4">
    <source>
        <dbReference type="Google" id="ProtNLM"/>
    </source>
</evidence>
<dbReference type="AlphaFoldDB" id="J9D2Z9"/>
<sequence>MFLIVLCVYVSYVLTSLQETGGRDIERQVFAKTNPDTYEEPNKFISINPSSTIDPSDIPSQIMILLKELGFDDSAIQEVCEELSSGRLNFFDKLDRSIKDGNSEERCDNFFEFDSDNILRCFSDSNLLQEAYTQQNILADQSAFSTVDPSEVN</sequence>
<protein>
    <recommendedName>
        <fullName evidence="4">UBA domain-containing protein</fullName>
    </recommendedName>
</protein>
<reference evidence="3" key="2">
    <citation type="submission" date="2015-07" db="EMBL/GenBank/DDBJ databases">
        <title>Contrasting host-pathogen interactions and genome evolution in two generalist and specialist microsporidian pathogens of mosquitoes.</title>
        <authorList>
            <consortium name="The Broad Institute Genomics Platform"/>
            <consortium name="The Broad Institute Genome Sequencing Center for Infectious Disease"/>
            <person name="Cuomo C.A."/>
            <person name="Sanscrainte N.D."/>
            <person name="Goldberg J.M."/>
            <person name="Heiman D."/>
            <person name="Young S."/>
            <person name="Zeng Q."/>
            <person name="Becnel J.J."/>
            <person name="Birren B.W."/>
        </authorList>
    </citation>
    <scope>NUCLEOTIDE SEQUENCE [LARGE SCALE GENOMIC DNA]</scope>
    <source>
        <strain evidence="3">USNM 41457</strain>
    </source>
</reference>
<dbReference type="HOGENOM" id="CLU_1713225_0_0_1"/>
<accession>J9D2Z9</accession>
<reference evidence="2 3" key="1">
    <citation type="submission" date="2011-08" db="EMBL/GenBank/DDBJ databases">
        <authorList>
            <person name="Liu Z.J."/>
            <person name="Shi F.L."/>
            <person name="Lu J.Q."/>
            <person name="Li M."/>
            <person name="Wang Z.L."/>
        </authorList>
    </citation>
    <scope>NUCLEOTIDE SEQUENCE [LARGE SCALE GENOMIC DNA]</scope>
    <source>
        <strain evidence="2 3">USNM 41457</strain>
    </source>
</reference>
<dbReference type="InParanoid" id="J9D2Z9"/>
<organism evidence="2 3">
    <name type="scientific">Edhazardia aedis (strain USNM 41457)</name>
    <name type="common">Microsporidian parasite</name>
    <dbReference type="NCBI Taxonomy" id="1003232"/>
    <lineage>
        <taxon>Eukaryota</taxon>
        <taxon>Fungi</taxon>
        <taxon>Fungi incertae sedis</taxon>
        <taxon>Microsporidia</taxon>
        <taxon>Edhazardia</taxon>
    </lineage>
</organism>
<gene>
    <name evidence="2" type="ORF">EDEG_03367</name>
</gene>
<name>J9D2Z9_EDHAE</name>
<keyword evidence="1" id="KW-0732">Signal</keyword>
<dbReference type="EMBL" id="AFBI03000084">
    <property type="protein sequence ID" value="EJW02191.1"/>
    <property type="molecule type" value="Genomic_DNA"/>
</dbReference>